<proteinExistence type="predicted"/>
<accession>A0A238JT16</accession>
<dbReference type="NCBIfam" id="TIGR03073">
    <property type="entry name" value="release_rtcB"/>
    <property type="match status" value="1"/>
</dbReference>
<evidence type="ECO:0000256" key="7">
    <source>
        <dbReference type="ARBA" id="ARBA00023211"/>
    </source>
</evidence>
<gene>
    <name evidence="12" type="primary">rtcB</name>
    <name evidence="12" type="ORF">MAA8898_00523</name>
</gene>
<dbReference type="EC" id="6.5.1.8" evidence="1"/>
<evidence type="ECO:0000256" key="9">
    <source>
        <dbReference type="PIRSR" id="PIRSR601233-1"/>
    </source>
</evidence>
<feature type="binding site" evidence="10">
    <location>
        <begin position="237"/>
        <end position="238"/>
    </location>
    <ligand>
        <name>GMP</name>
        <dbReference type="ChEBI" id="CHEBI:58115"/>
    </ligand>
</feature>
<dbReference type="GO" id="GO:0046872">
    <property type="term" value="F:metal ion binding"/>
    <property type="evidence" value="ECO:0007669"/>
    <property type="project" value="UniProtKB-KW"/>
</dbReference>
<comment type="cofactor">
    <cofactor evidence="11">
        <name>Mn(2+)</name>
        <dbReference type="ChEBI" id="CHEBI:29035"/>
    </cofactor>
    <text evidence="11">Binds 2 manganese ions per subunit.</text>
</comment>
<feature type="binding site" evidence="11">
    <location>
        <position position="237"/>
    </location>
    <ligand>
        <name>Mn(2+)</name>
        <dbReference type="ChEBI" id="CHEBI:29035"/>
        <label>2</label>
    </ligand>
</feature>
<evidence type="ECO:0000256" key="11">
    <source>
        <dbReference type="PIRSR" id="PIRSR601233-3"/>
    </source>
</evidence>
<keyword evidence="2 12" id="KW-0436">Ligase</keyword>
<dbReference type="InterPro" id="IPR017510">
    <property type="entry name" value="RtcB2"/>
</dbReference>
<keyword evidence="4 10" id="KW-0547">Nucleotide-binding</keyword>
<evidence type="ECO:0000256" key="6">
    <source>
        <dbReference type="ARBA" id="ARBA00023134"/>
    </source>
</evidence>
<dbReference type="GO" id="GO:0170057">
    <property type="term" value="F:RNA ligase (GTP) activity"/>
    <property type="evidence" value="ECO:0007669"/>
    <property type="project" value="UniProtKB-EC"/>
</dbReference>
<evidence type="ECO:0000256" key="8">
    <source>
        <dbReference type="ARBA" id="ARBA00047746"/>
    </source>
</evidence>
<keyword evidence="13" id="KW-1185">Reference proteome</keyword>
<feature type="binding site" evidence="10">
    <location>
        <position position="271"/>
    </location>
    <ligand>
        <name>GMP</name>
        <dbReference type="ChEBI" id="CHEBI:58115"/>
    </ligand>
</feature>
<feature type="active site" description="GMP-histidine intermediate" evidence="9">
    <location>
        <position position="289"/>
    </location>
</feature>
<dbReference type="RefSeq" id="WP_094019386.1">
    <property type="nucleotide sequence ID" value="NZ_FXYF01000001.1"/>
</dbReference>
<dbReference type="SUPFAM" id="SSF103365">
    <property type="entry name" value="Hypothetical protein PH1602"/>
    <property type="match status" value="1"/>
</dbReference>
<keyword evidence="5" id="KW-0692">RNA repair</keyword>
<dbReference type="PANTHER" id="PTHR11118">
    <property type="entry name" value="RNA-SPLICING LIGASE RTCB HOMOLOG"/>
    <property type="match status" value="1"/>
</dbReference>
<sequence>MGNPPIGARAEVCPFYSDAAWIEGRAVDQLNEVAAWPGMTAIAAFPDLHPGRHGPVGAAFLADRIYPQLIGPDIGCGMALFRLDLPRRRLKLDKAVRRLEVLQDGATPDEAAMALAGTPGAPLGPHGLGTLGGGNHFCEVQAVAGISDPARAAALGLARGDLCLLVHSGSRGHGAGIFTGIEARWSVGLTPDSDAAQDYLALHAAAQAWARVNRRVLADRAAEALRCDLRLLCDAPHNHLARHGAGWLHRKGAAAPDRGLAPLAGSRESLSYLLTVPKGPAQALGSVSHGAGRRFDRAAMHGRIPRVKSTQEAMRQTAFGGRVVCTDRDLLIEEAGSAYKDPAQVVADLASFGLAAPILALEPLITFKTCAREGRT</sequence>
<name>A0A238JT16_9RHOB</name>
<evidence type="ECO:0000256" key="2">
    <source>
        <dbReference type="ARBA" id="ARBA00022598"/>
    </source>
</evidence>
<dbReference type="AlphaFoldDB" id="A0A238JT16"/>
<dbReference type="GO" id="GO:0042245">
    <property type="term" value="P:RNA repair"/>
    <property type="evidence" value="ECO:0007669"/>
    <property type="project" value="UniProtKB-KW"/>
</dbReference>
<keyword evidence="6 10" id="KW-0342">GTP-binding</keyword>
<evidence type="ECO:0000256" key="4">
    <source>
        <dbReference type="ARBA" id="ARBA00022741"/>
    </source>
</evidence>
<evidence type="ECO:0000256" key="3">
    <source>
        <dbReference type="ARBA" id="ARBA00022723"/>
    </source>
</evidence>
<evidence type="ECO:0000256" key="5">
    <source>
        <dbReference type="ARBA" id="ARBA00022800"/>
    </source>
</evidence>
<keyword evidence="7 11" id="KW-0464">Manganese</keyword>
<keyword evidence="3 11" id="KW-0479">Metal-binding</keyword>
<dbReference type="GO" id="GO:0003972">
    <property type="term" value="F:RNA ligase (ATP) activity"/>
    <property type="evidence" value="ECO:0007669"/>
    <property type="project" value="TreeGrafter"/>
</dbReference>
<dbReference type="InterPro" id="IPR001233">
    <property type="entry name" value="RtcB"/>
</dbReference>
<dbReference type="Proteomes" id="UP000207598">
    <property type="component" value="Unassembled WGS sequence"/>
</dbReference>
<organism evidence="12 13">
    <name type="scientific">Maliponia aquimaris</name>
    <dbReference type="NCBI Taxonomy" id="1673631"/>
    <lineage>
        <taxon>Bacteria</taxon>
        <taxon>Pseudomonadati</taxon>
        <taxon>Pseudomonadota</taxon>
        <taxon>Alphaproteobacteria</taxon>
        <taxon>Rhodobacterales</taxon>
        <taxon>Paracoccaceae</taxon>
        <taxon>Maliponia</taxon>
    </lineage>
</organism>
<feature type="binding site" evidence="10">
    <location>
        <begin position="135"/>
        <end position="139"/>
    </location>
    <ligand>
        <name>GMP</name>
        <dbReference type="ChEBI" id="CHEBI:58115"/>
    </ligand>
</feature>
<dbReference type="EMBL" id="FXYF01000001">
    <property type="protein sequence ID" value="SMX33725.1"/>
    <property type="molecule type" value="Genomic_DNA"/>
</dbReference>
<feature type="binding site" evidence="11">
    <location>
        <position position="167"/>
    </location>
    <ligand>
        <name>Mn(2+)</name>
        <dbReference type="ChEBI" id="CHEBI:29035"/>
        <label>2</label>
    </ligand>
</feature>
<dbReference type="OrthoDB" id="9802323at2"/>
<evidence type="ECO:0000256" key="10">
    <source>
        <dbReference type="PIRSR" id="PIRSR601233-2"/>
    </source>
</evidence>
<evidence type="ECO:0000256" key="1">
    <source>
        <dbReference type="ARBA" id="ARBA00012726"/>
    </source>
</evidence>
<feature type="binding site" evidence="10">
    <location>
        <position position="368"/>
    </location>
    <ligand>
        <name>GMP</name>
        <dbReference type="ChEBI" id="CHEBI:58115"/>
    </ligand>
</feature>
<reference evidence="12 13" key="1">
    <citation type="submission" date="2017-05" db="EMBL/GenBank/DDBJ databases">
        <authorList>
            <person name="Song R."/>
            <person name="Chenine A.L."/>
            <person name="Ruprecht R.M."/>
        </authorList>
    </citation>
    <scope>NUCLEOTIDE SEQUENCE [LARGE SCALE GENOMIC DNA]</scope>
    <source>
        <strain evidence="12 13">CECT 8898</strain>
    </source>
</reference>
<comment type="catalytic activity">
    <reaction evidence="8">
        <text>a 3'-end 3'-phospho-ribonucleotide-RNA + a 5'-end dephospho-ribonucleoside-RNA + GTP = a ribonucleotidyl-ribonucleotide-RNA + GMP + diphosphate</text>
        <dbReference type="Rhea" id="RHEA:68076"/>
        <dbReference type="Rhea" id="RHEA-COMP:10463"/>
        <dbReference type="Rhea" id="RHEA-COMP:13936"/>
        <dbReference type="Rhea" id="RHEA-COMP:17355"/>
        <dbReference type="ChEBI" id="CHEBI:33019"/>
        <dbReference type="ChEBI" id="CHEBI:37565"/>
        <dbReference type="ChEBI" id="CHEBI:58115"/>
        <dbReference type="ChEBI" id="CHEBI:83062"/>
        <dbReference type="ChEBI" id="CHEBI:138284"/>
        <dbReference type="ChEBI" id="CHEBI:173118"/>
        <dbReference type="EC" id="6.5.1.8"/>
    </reaction>
</comment>
<dbReference type="PANTHER" id="PTHR11118:SF1">
    <property type="entry name" value="RNA-SPLICING LIGASE RTCB HOMOLOG"/>
    <property type="match status" value="1"/>
</dbReference>
<dbReference type="InterPro" id="IPR036025">
    <property type="entry name" value="RtcB-like_sf"/>
</dbReference>
<evidence type="ECO:0000313" key="13">
    <source>
        <dbReference type="Proteomes" id="UP000207598"/>
    </source>
</evidence>
<feature type="binding site" evidence="10">
    <location>
        <begin position="289"/>
        <end position="292"/>
    </location>
    <ligand>
        <name>GMP</name>
        <dbReference type="ChEBI" id="CHEBI:58115"/>
    </ligand>
</feature>
<dbReference type="Gene3D" id="3.90.1860.10">
    <property type="entry name" value="tRNA-splicing ligase RtcB"/>
    <property type="match status" value="1"/>
</dbReference>
<feature type="binding site" evidence="11">
    <location>
        <position position="136"/>
    </location>
    <ligand>
        <name>Mn(2+)</name>
        <dbReference type="ChEBI" id="CHEBI:29035"/>
        <label>1</label>
    </ligand>
</feature>
<dbReference type="GO" id="GO:0006396">
    <property type="term" value="P:RNA processing"/>
    <property type="evidence" value="ECO:0007669"/>
    <property type="project" value="InterPro"/>
</dbReference>
<evidence type="ECO:0000313" key="12">
    <source>
        <dbReference type="EMBL" id="SMX33725.1"/>
    </source>
</evidence>
<dbReference type="GO" id="GO:0005525">
    <property type="term" value="F:GTP binding"/>
    <property type="evidence" value="ECO:0007669"/>
    <property type="project" value="UniProtKB-KW"/>
</dbReference>
<dbReference type="Pfam" id="PF01139">
    <property type="entry name" value="RtcB"/>
    <property type="match status" value="2"/>
</dbReference>
<protein>
    <recommendedName>
        <fullName evidence="1">3'-phosphate/5'-hydroxy nucleic acid ligase</fullName>
        <ecNumber evidence="1">6.5.1.8</ecNumber>
    </recommendedName>
</protein>